<name>A0A1Y5RCA4_9RHOB</name>
<dbReference type="Proteomes" id="UP000193409">
    <property type="component" value="Unassembled WGS sequence"/>
</dbReference>
<dbReference type="EMBL" id="FWFQ01000002">
    <property type="protein sequence ID" value="SLN14160.1"/>
    <property type="molecule type" value="Genomic_DNA"/>
</dbReference>
<dbReference type="OrthoDB" id="7830924at2"/>
<reference evidence="2 3" key="1">
    <citation type="submission" date="2017-03" db="EMBL/GenBank/DDBJ databases">
        <authorList>
            <person name="Afonso C.L."/>
            <person name="Miller P.J."/>
            <person name="Scott M.A."/>
            <person name="Spackman E."/>
            <person name="Goraichik I."/>
            <person name="Dimitrov K.M."/>
            <person name="Suarez D.L."/>
            <person name="Swayne D.E."/>
        </authorList>
    </citation>
    <scope>NUCLEOTIDE SEQUENCE [LARGE SCALE GENOMIC DNA]</scope>
    <source>
        <strain evidence="2 3">CECT 7680</strain>
    </source>
</reference>
<evidence type="ECO:0000313" key="3">
    <source>
        <dbReference type="Proteomes" id="UP000193409"/>
    </source>
</evidence>
<gene>
    <name evidence="2" type="ORF">PSA7680_00297</name>
</gene>
<feature type="compositionally biased region" description="Low complexity" evidence="1">
    <location>
        <begin position="40"/>
        <end position="54"/>
    </location>
</feature>
<feature type="region of interest" description="Disordered" evidence="1">
    <location>
        <begin position="112"/>
        <end position="152"/>
    </location>
</feature>
<keyword evidence="3" id="KW-1185">Reference proteome</keyword>
<evidence type="ECO:0000313" key="2">
    <source>
        <dbReference type="EMBL" id="SLN14160.1"/>
    </source>
</evidence>
<feature type="region of interest" description="Disordered" evidence="1">
    <location>
        <begin position="1"/>
        <end position="82"/>
    </location>
</feature>
<accession>A0A1Y5RCA4</accession>
<feature type="compositionally biased region" description="Polar residues" evidence="1">
    <location>
        <begin position="11"/>
        <end position="24"/>
    </location>
</feature>
<protein>
    <submittedName>
        <fullName evidence="2">Uncharacterized protein</fullName>
    </submittedName>
</protein>
<sequence length="329" mass="34895">MTEWINAAGTPESSISTLASSDQPPNAHANAVAGNGGGWESSSSGGTTSNPSVSHQARANDDESGGLMATVRSPAGSPIMARSPGPKDIIMFRGVGIPLDVAASIPEVPIHRNADGSFSDTTPQATLKDPTEGVRPATQETHEESEEQPEGVTFGEAGEAALSELMTTQQPGNLYRTLDSILQTGDVDAMTMERMSSTAGVEPGQMFEQINAVWQGAHEAGAEVLAEAGIEDDEAFQAFVTSDLKRKADFKEAARNMFLHGKPEGLRSMAENYLPAMDRYEGARVKEMLTEAGWQYAEKPDGGLNVLVSGVPVSWEVAVKQRIITFSRG</sequence>
<evidence type="ECO:0000256" key="1">
    <source>
        <dbReference type="SAM" id="MobiDB-lite"/>
    </source>
</evidence>
<dbReference type="AlphaFoldDB" id="A0A1Y5RCA4"/>
<feature type="compositionally biased region" description="Polar residues" evidence="1">
    <location>
        <begin position="116"/>
        <end position="125"/>
    </location>
</feature>
<organism evidence="2 3">
    <name type="scientific">Pseudoruegeria aquimaris</name>
    <dbReference type="NCBI Taxonomy" id="393663"/>
    <lineage>
        <taxon>Bacteria</taxon>
        <taxon>Pseudomonadati</taxon>
        <taxon>Pseudomonadota</taxon>
        <taxon>Alphaproteobacteria</taxon>
        <taxon>Rhodobacterales</taxon>
        <taxon>Roseobacteraceae</taxon>
        <taxon>Pseudoruegeria</taxon>
    </lineage>
</organism>
<proteinExistence type="predicted"/>
<dbReference type="RefSeq" id="WP_139838525.1">
    <property type="nucleotide sequence ID" value="NZ_FWFQ01000002.1"/>
</dbReference>